<protein>
    <submittedName>
        <fullName evidence="1">Uncharacterized protein</fullName>
    </submittedName>
</protein>
<accession>A0ACB9XM50</accession>
<comment type="caution">
    <text evidence="1">The sequence shown here is derived from an EMBL/GenBank/DDBJ whole genome shotgun (WGS) entry which is preliminary data.</text>
</comment>
<proteinExistence type="predicted"/>
<name>A0ACB9XM50_CHAAC</name>
<sequence length="78" mass="8421">MSSNELSVDMDSCIRTFKEHMHLALEPPKIPGVGGGKRGATSPKTVPKKLPAPLPQADGQQEHQTETTLHCGPYLLDT</sequence>
<dbReference type="Proteomes" id="UP001057452">
    <property type="component" value="Chromosome 4"/>
</dbReference>
<gene>
    <name evidence="1" type="ORF">KUCAC02_022456</name>
</gene>
<reference evidence="1" key="1">
    <citation type="submission" date="2022-05" db="EMBL/GenBank/DDBJ databases">
        <title>Chromosome-level genome of Chaenocephalus aceratus.</title>
        <authorList>
            <person name="Park H."/>
        </authorList>
    </citation>
    <scope>NUCLEOTIDE SEQUENCE</scope>
    <source>
        <strain evidence="1">KU_202001</strain>
    </source>
</reference>
<dbReference type="EMBL" id="CM043788">
    <property type="protein sequence ID" value="KAI4828360.1"/>
    <property type="molecule type" value="Genomic_DNA"/>
</dbReference>
<evidence type="ECO:0000313" key="2">
    <source>
        <dbReference type="Proteomes" id="UP001057452"/>
    </source>
</evidence>
<organism evidence="1 2">
    <name type="scientific">Chaenocephalus aceratus</name>
    <name type="common">Blackfin icefish</name>
    <name type="synonym">Chaenichthys aceratus</name>
    <dbReference type="NCBI Taxonomy" id="36190"/>
    <lineage>
        <taxon>Eukaryota</taxon>
        <taxon>Metazoa</taxon>
        <taxon>Chordata</taxon>
        <taxon>Craniata</taxon>
        <taxon>Vertebrata</taxon>
        <taxon>Euteleostomi</taxon>
        <taxon>Actinopterygii</taxon>
        <taxon>Neopterygii</taxon>
        <taxon>Teleostei</taxon>
        <taxon>Neoteleostei</taxon>
        <taxon>Acanthomorphata</taxon>
        <taxon>Eupercaria</taxon>
        <taxon>Perciformes</taxon>
        <taxon>Notothenioidei</taxon>
        <taxon>Channichthyidae</taxon>
        <taxon>Chaenocephalus</taxon>
    </lineage>
</organism>
<evidence type="ECO:0000313" key="1">
    <source>
        <dbReference type="EMBL" id="KAI4828360.1"/>
    </source>
</evidence>
<keyword evidence="2" id="KW-1185">Reference proteome</keyword>